<evidence type="ECO:0000313" key="2">
    <source>
        <dbReference type="EMBL" id="SIT14267.1"/>
    </source>
</evidence>
<gene>
    <name evidence="2" type="ORF">SAMN05421779_10866</name>
</gene>
<dbReference type="InterPro" id="IPR003615">
    <property type="entry name" value="HNH_nuc"/>
</dbReference>
<dbReference type="SMART" id="SM00507">
    <property type="entry name" value="HNHc"/>
    <property type="match status" value="1"/>
</dbReference>
<evidence type="ECO:0000259" key="1">
    <source>
        <dbReference type="SMART" id="SM00507"/>
    </source>
</evidence>
<accession>A0A1N7PUZ7</accession>
<dbReference type="EMBL" id="FTOA01000008">
    <property type="protein sequence ID" value="SIT14267.1"/>
    <property type="molecule type" value="Genomic_DNA"/>
</dbReference>
<dbReference type="CDD" id="cd00085">
    <property type="entry name" value="HNHc"/>
    <property type="match status" value="1"/>
</dbReference>
<dbReference type="OrthoDB" id="5379188at2"/>
<reference evidence="2 3" key="1">
    <citation type="submission" date="2017-01" db="EMBL/GenBank/DDBJ databases">
        <authorList>
            <person name="Mah S.A."/>
            <person name="Swanson W.J."/>
            <person name="Moy G.W."/>
            <person name="Vacquier V.D."/>
        </authorList>
    </citation>
    <scope>NUCLEOTIDE SEQUENCE [LARGE SCALE GENOMIC DNA]</scope>
    <source>
        <strain evidence="2 3">DSM 11589</strain>
    </source>
</reference>
<organism evidence="2 3">
    <name type="scientific">Insolitispirillum peregrinum</name>
    <dbReference type="NCBI Taxonomy" id="80876"/>
    <lineage>
        <taxon>Bacteria</taxon>
        <taxon>Pseudomonadati</taxon>
        <taxon>Pseudomonadota</taxon>
        <taxon>Alphaproteobacteria</taxon>
        <taxon>Rhodospirillales</taxon>
        <taxon>Novispirillaceae</taxon>
        <taxon>Insolitispirillum</taxon>
    </lineage>
</organism>
<proteinExistence type="predicted"/>
<dbReference type="STRING" id="80876.SAMN05421779_10866"/>
<dbReference type="RefSeq" id="WP_076401803.1">
    <property type="nucleotide sequence ID" value="NZ_FTOA01000008.1"/>
</dbReference>
<keyword evidence="3" id="KW-1185">Reference proteome</keyword>
<sequence length="260" mass="28789">MAGPSEKTIKRLFAVSGNLCAFPGCSLPIVESVGTITGEICHIRAQNEGGPRFDKAQTDEERNGFGNLVLLCRRHHKIVDAEPNVYSVEALEEIKSIREREMGRPEQATDSFYAKILLSDLRRIEVNNNSGNVVIDSPGAILAKTVNVKMARKTVKVQPAAGTIGADQEASRYIQHLINRYNEFASADKARGAKFSYGAISKNIETNFRAPWRMLAIEEFEGICAYLQQRIGRTRIAKSNASKGIKSFSSFEEYSQTVRG</sequence>
<protein>
    <recommendedName>
        <fullName evidence="1">HNH nuclease domain-containing protein</fullName>
    </recommendedName>
</protein>
<name>A0A1N7PUZ7_9PROT</name>
<evidence type="ECO:0000313" key="3">
    <source>
        <dbReference type="Proteomes" id="UP000185678"/>
    </source>
</evidence>
<dbReference type="Proteomes" id="UP000185678">
    <property type="component" value="Unassembled WGS sequence"/>
</dbReference>
<dbReference type="AlphaFoldDB" id="A0A1N7PUZ7"/>
<feature type="domain" description="HNH nuclease" evidence="1">
    <location>
        <begin position="8"/>
        <end position="77"/>
    </location>
</feature>